<organism evidence="1 2">
    <name type="scientific">Crepidotus variabilis</name>
    <dbReference type="NCBI Taxonomy" id="179855"/>
    <lineage>
        <taxon>Eukaryota</taxon>
        <taxon>Fungi</taxon>
        <taxon>Dikarya</taxon>
        <taxon>Basidiomycota</taxon>
        <taxon>Agaricomycotina</taxon>
        <taxon>Agaricomycetes</taxon>
        <taxon>Agaricomycetidae</taxon>
        <taxon>Agaricales</taxon>
        <taxon>Agaricineae</taxon>
        <taxon>Crepidotaceae</taxon>
        <taxon>Crepidotus</taxon>
    </lineage>
</organism>
<evidence type="ECO:0008006" key="3">
    <source>
        <dbReference type="Google" id="ProtNLM"/>
    </source>
</evidence>
<dbReference type="GO" id="GO:0016020">
    <property type="term" value="C:membrane"/>
    <property type="evidence" value="ECO:0007669"/>
    <property type="project" value="InterPro"/>
</dbReference>
<accession>A0A9P6E4P3</accession>
<comment type="caution">
    <text evidence="1">The sequence shown here is derived from an EMBL/GenBank/DDBJ whole genome shotgun (WGS) entry which is preliminary data.</text>
</comment>
<protein>
    <recommendedName>
        <fullName evidence="3">Pheromone</fullName>
    </recommendedName>
</protein>
<evidence type="ECO:0000313" key="2">
    <source>
        <dbReference type="Proteomes" id="UP000807306"/>
    </source>
</evidence>
<sequence>MDSFTSFELMLSEASEAQIALALTPTTKESSEDFMLGTSESLPMNFDSAQAGYGNFCVIA</sequence>
<dbReference type="AlphaFoldDB" id="A0A9P6E4P3"/>
<dbReference type="InterPro" id="IPR012597">
    <property type="entry name" value="Pheromone"/>
</dbReference>
<name>A0A9P6E4P3_9AGAR</name>
<keyword evidence="2" id="KW-1185">Reference proteome</keyword>
<dbReference type="EMBL" id="MU157943">
    <property type="protein sequence ID" value="KAF9522494.1"/>
    <property type="molecule type" value="Genomic_DNA"/>
</dbReference>
<proteinExistence type="predicted"/>
<gene>
    <name evidence="1" type="ORF">CPB83DRAFT_864345</name>
</gene>
<dbReference type="Proteomes" id="UP000807306">
    <property type="component" value="Unassembled WGS sequence"/>
</dbReference>
<dbReference type="Pfam" id="PF08015">
    <property type="entry name" value="Pheromone"/>
    <property type="match status" value="1"/>
</dbReference>
<dbReference type="GO" id="GO:0000772">
    <property type="term" value="F:mating pheromone activity"/>
    <property type="evidence" value="ECO:0007669"/>
    <property type="project" value="InterPro"/>
</dbReference>
<reference evidence="1" key="1">
    <citation type="submission" date="2020-11" db="EMBL/GenBank/DDBJ databases">
        <authorList>
            <consortium name="DOE Joint Genome Institute"/>
            <person name="Ahrendt S."/>
            <person name="Riley R."/>
            <person name="Andreopoulos W."/>
            <person name="Labutti K."/>
            <person name="Pangilinan J."/>
            <person name="Ruiz-Duenas F.J."/>
            <person name="Barrasa J.M."/>
            <person name="Sanchez-Garcia M."/>
            <person name="Camarero S."/>
            <person name="Miyauchi S."/>
            <person name="Serrano A."/>
            <person name="Linde D."/>
            <person name="Babiker R."/>
            <person name="Drula E."/>
            <person name="Ayuso-Fernandez I."/>
            <person name="Pacheco R."/>
            <person name="Padilla G."/>
            <person name="Ferreira P."/>
            <person name="Barriuso J."/>
            <person name="Kellner H."/>
            <person name="Castanera R."/>
            <person name="Alfaro M."/>
            <person name="Ramirez L."/>
            <person name="Pisabarro A.G."/>
            <person name="Kuo A."/>
            <person name="Tritt A."/>
            <person name="Lipzen A."/>
            <person name="He G."/>
            <person name="Yan M."/>
            <person name="Ng V."/>
            <person name="Cullen D."/>
            <person name="Martin F."/>
            <person name="Rosso M.-N."/>
            <person name="Henrissat B."/>
            <person name="Hibbett D."/>
            <person name="Martinez A.T."/>
            <person name="Grigoriev I.V."/>
        </authorList>
    </citation>
    <scope>NUCLEOTIDE SEQUENCE</scope>
    <source>
        <strain evidence="1">CBS 506.95</strain>
    </source>
</reference>
<evidence type="ECO:0000313" key="1">
    <source>
        <dbReference type="EMBL" id="KAF9522494.1"/>
    </source>
</evidence>